<accession>A0A6P2CWR3</accession>
<proteinExistence type="predicted"/>
<sequence>MERRLTGLLTITLVSMSPSAFGQPTQLPVAPEPTPIETRTYQVKARIKNNAGITPFKVGELITVRFTYDINSKKLRSDDSYAHRVSKRNKMTFASGETKFAATEDIIIAVSSGKYYQTLNFVANDLELPEGWETNHKRGRQHYVVMFQTLTPEGVITGNSIPDRFSLSDFKDTAEVRLNFVEGVKFPGGEVKRGVVMCKIESLEEVKH</sequence>
<organism evidence="2 3">
    <name type="scientific">Gemmata massiliana</name>
    <dbReference type="NCBI Taxonomy" id="1210884"/>
    <lineage>
        <taxon>Bacteria</taxon>
        <taxon>Pseudomonadati</taxon>
        <taxon>Planctomycetota</taxon>
        <taxon>Planctomycetia</taxon>
        <taxon>Gemmatales</taxon>
        <taxon>Gemmataceae</taxon>
        <taxon>Gemmata</taxon>
    </lineage>
</organism>
<name>A0A6P2CWR3_9BACT</name>
<dbReference type="Proteomes" id="UP000464178">
    <property type="component" value="Chromosome"/>
</dbReference>
<feature type="signal peptide" evidence="1">
    <location>
        <begin position="1"/>
        <end position="22"/>
    </location>
</feature>
<evidence type="ECO:0008006" key="4">
    <source>
        <dbReference type="Google" id="ProtNLM"/>
    </source>
</evidence>
<dbReference type="KEGG" id="gms:SOIL9_55600"/>
<dbReference type="AlphaFoldDB" id="A0A6P2CWR3"/>
<keyword evidence="1" id="KW-0732">Signal</keyword>
<evidence type="ECO:0000313" key="3">
    <source>
        <dbReference type="Proteomes" id="UP000464178"/>
    </source>
</evidence>
<evidence type="ECO:0000256" key="1">
    <source>
        <dbReference type="SAM" id="SignalP"/>
    </source>
</evidence>
<feature type="chain" id="PRO_5026985378" description="Gliding motility-associated protein GldM C-terminal domain-containing protein" evidence="1">
    <location>
        <begin position="23"/>
        <end position="208"/>
    </location>
</feature>
<gene>
    <name evidence="2" type="ORF">SOIL9_55600</name>
</gene>
<dbReference type="RefSeq" id="WP_162667057.1">
    <property type="nucleotide sequence ID" value="NZ_LR593886.1"/>
</dbReference>
<keyword evidence="3" id="KW-1185">Reference proteome</keyword>
<reference evidence="2 3" key="1">
    <citation type="submission" date="2019-05" db="EMBL/GenBank/DDBJ databases">
        <authorList>
            <consortium name="Science for Life Laboratories"/>
        </authorList>
    </citation>
    <scope>NUCLEOTIDE SEQUENCE [LARGE SCALE GENOMIC DNA]</scope>
    <source>
        <strain evidence="2">Soil9</strain>
    </source>
</reference>
<protein>
    <recommendedName>
        <fullName evidence="4">Gliding motility-associated protein GldM C-terminal domain-containing protein</fullName>
    </recommendedName>
</protein>
<dbReference type="EMBL" id="LR593886">
    <property type="protein sequence ID" value="VTR92154.1"/>
    <property type="molecule type" value="Genomic_DNA"/>
</dbReference>
<evidence type="ECO:0000313" key="2">
    <source>
        <dbReference type="EMBL" id="VTR92154.1"/>
    </source>
</evidence>